<proteinExistence type="predicted"/>
<dbReference type="OrthoDB" id="292964at2759"/>
<dbReference type="GO" id="GO:0004843">
    <property type="term" value="F:cysteine-type deubiquitinase activity"/>
    <property type="evidence" value="ECO:0007669"/>
    <property type="project" value="InterPro"/>
</dbReference>
<dbReference type="AlphaFoldDB" id="A0A2S4PI78"/>
<feature type="non-terminal residue" evidence="3">
    <location>
        <position position="143"/>
    </location>
</feature>
<gene>
    <name evidence="3" type="ORF">EPUL_006482</name>
</gene>
<evidence type="ECO:0000313" key="3">
    <source>
        <dbReference type="EMBL" id="POS81736.1"/>
    </source>
</evidence>
<feature type="region of interest" description="Disordered" evidence="1">
    <location>
        <begin position="38"/>
        <end position="62"/>
    </location>
</feature>
<dbReference type="GO" id="GO:0016579">
    <property type="term" value="P:protein deubiquitination"/>
    <property type="evidence" value="ECO:0007669"/>
    <property type="project" value="InterPro"/>
</dbReference>
<dbReference type="PANTHER" id="PTHR21646:SF23">
    <property type="entry name" value="UBIQUITIN CARBOXYL-TERMINAL HYDROLASE USP2"/>
    <property type="match status" value="1"/>
</dbReference>
<dbReference type="EMBL" id="PEDP01008560">
    <property type="protein sequence ID" value="POS81736.1"/>
    <property type="molecule type" value="Genomic_DNA"/>
</dbReference>
<dbReference type="PROSITE" id="PS50235">
    <property type="entry name" value="USP_3"/>
    <property type="match status" value="1"/>
</dbReference>
<comment type="caution">
    <text evidence="3">The sequence shown here is derived from an EMBL/GenBank/DDBJ whole genome shotgun (WGS) entry which is preliminary data.</text>
</comment>
<dbReference type="InterPro" id="IPR038765">
    <property type="entry name" value="Papain-like_cys_pep_sf"/>
</dbReference>
<evidence type="ECO:0000256" key="1">
    <source>
        <dbReference type="SAM" id="MobiDB-lite"/>
    </source>
</evidence>
<accession>A0A2S4PI78</accession>
<dbReference type="InterPro" id="IPR028889">
    <property type="entry name" value="USP"/>
</dbReference>
<dbReference type="InterPro" id="IPR050185">
    <property type="entry name" value="Ub_carboxyl-term_hydrolase"/>
</dbReference>
<name>A0A2S4PI78_9PEZI</name>
<protein>
    <recommendedName>
        <fullName evidence="2">USP domain-containing protein</fullName>
    </recommendedName>
</protein>
<evidence type="ECO:0000313" key="4">
    <source>
        <dbReference type="Proteomes" id="UP000237438"/>
    </source>
</evidence>
<evidence type="ECO:0000259" key="2">
    <source>
        <dbReference type="PROSITE" id="PS50235"/>
    </source>
</evidence>
<organism evidence="3 4">
    <name type="scientific">Erysiphe pulchra</name>
    <dbReference type="NCBI Taxonomy" id="225359"/>
    <lineage>
        <taxon>Eukaryota</taxon>
        <taxon>Fungi</taxon>
        <taxon>Dikarya</taxon>
        <taxon>Ascomycota</taxon>
        <taxon>Pezizomycotina</taxon>
        <taxon>Leotiomycetes</taxon>
        <taxon>Erysiphales</taxon>
        <taxon>Erysiphaceae</taxon>
        <taxon>Erysiphe</taxon>
    </lineage>
</organism>
<dbReference type="SUPFAM" id="SSF54001">
    <property type="entry name" value="Cysteine proteinases"/>
    <property type="match status" value="1"/>
</dbReference>
<dbReference type="Gene3D" id="3.90.70.10">
    <property type="entry name" value="Cysteine proteinases"/>
    <property type="match status" value="1"/>
</dbReference>
<dbReference type="Proteomes" id="UP000237438">
    <property type="component" value="Unassembled WGS sequence"/>
</dbReference>
<dbReference type="PANTHER" id="PTHR21646">
    <property type="entry name" value="UBIQUITIN CARBOXYL-TERMINAL HYDROLASE"/>
    <property type="match status" value="1"/>
</dbReference>
<dbReference type="STRING" id="225359.A0A2S4PI78"/>
<dbReference type="Pfam" id="PF00443">
    <property type="entry name" value="UCH"/>
    <property type="match status" value="1"/>
</dbReference>
<feature type="non-terminal residue" evidence="3">
    <location>
        <position position="1"/>
    </location>
</feature>
<feature type="domain" description="USP" evidence="2">
    <location>
        <begin position="1"/>
        <end position="143"/>
    </location>
</feature>
<keyword evidence="4" id="KW-1185">Reference proteome</keyword>
<dbReference type="InterPro" id="IPR001394">
    <property type="entry name" value="Peptidase_C19_UCH"/>
</dbReference>
<sequence>DRSSATVSLPRKLHERGDLRRRREAHLCEVQRKEKVHQEVHNTEIPKNISNSSKRFSPTDRHRGKLNVTVDFPLEGLDVSPYAAHGAEGANCRYSLYAVSNHSSMTYSGHYTAHCRHPYNRQWHECNDSRVSPASARSVVSEE</sequence>
<reference evidence="3 4" key="1">
    <citation type="submission" date="2017-10" db="EMBL/GenBank/DDBJ databases">
        <title>Development of genomic resources for the powdery mildew, Erysiphe pulchra.</title>
        <authorList>
            <person name="Wadl P.A."/>
            <person name="Mack B.M."/>
            <person name="Moore G."/>
            <person name="Beltz S.B."/>
        </authorList>
    </citation>
    <scope>NUCLEOTIDE SEQUENCE [LARGE SCALE GENOMIC DNA]</scope>
    <source>
        <strain evidence="3">Cflorida</strain>
    </source>
</reference>